<reference evidence="2 3" key="1">
    <citation type="submission" date="2022-04" db="EMBL/GenBank/DDBJ databases">
        <title>Paracoccus sp. YLB-12 draft genome sequence.</title>
        <authorList>
            <person name="Yu L."/>
        </authorList>
    </citation>
    <scope>NUCLEOTIDE SEQUENCE [LARGE SCALE GENOMIC DNA]</scope>
    <source>
        <strain evidence="2 3">YLB-12</strain>
    </source>
</reference>
<organism evidence="2 3">
    <name type="scientific">Paracoccus maritimus</name>
    <dbReference type="NCBI Taxonomy" id="2933292"/>
    <lineage>
        <taxon>Bacteria</taxon>
        <taxon>Pseudomonadati</taxon>
        <taxon>Pseudomonadota</taxon>
        <taxon>Alphaproteobacteria</taxon>
        <taxon>Rhodobacterales</taxon>
        <taxon>Paracoccaceae</taxon>
        <taxon>Paracoccus</taxon>
    </lineage>
</organism>
<dbReference type="RefSeq" id="WP_260278662.1">
    <property type="nucleotide sequence ID" value="NZ_JANAVZ010000019.1"/>
</dbReference>
<evidence type="ECO:0000313" key="3">
    <source>
        <dbReference type="Proteomes" id="UP001320702"/>
    </source>
</evidence>
<evidence type="ECO:0000259" key="1">
    <source>
        <dbReference type="SMART" id="SM00860"/>
    </source>
</evidence>
<dbReference type="InterPro" id="IPR018958">
    <property type="entry name" value="Knr4/Smi1-like_dom"/>
</dbReference>
<proteinExistence type="predicted"/>
<feature type="domain" description="Knr4/Smi1-like" evidence="1">
    <location>
        <begin position="34"/>
        <end position="141"/>
    </location>
</feature>
<gene>
    <name evidence="2" type="ORF">MU516_18255</name>
</gene>
<protein>
    <submittedName>
        <fullName evidence="2">SMI1/KNR4 family protein</fullName>
    </submittedName>
</protein>
<comment type="caution">
    <text evidence="2">The sequence shown here is derived from an EMBL/GenBank/DDBJ whole genome shotgun (WGS) entry which is preliminary data.</text>
</comment>
<dbReference type="Gene3D" id="3.40.1580.10">
    <property type="entry name" value="SMI1/KNR4-like"/>
    <property type="match status" value="1"/>
</dbReference>
<dbReference type="Pfam" id="PF14567">
    <property type="entry name" value="SUKH_5"/>
    <property type="match status" value="1"/>
</dbReference>
<dbReference type="SUPFAM" id="SSF160631">
    <property type="entry name" value="SMI1/KNR4-like"/>
    <property type="match status" value="1"/>
</dbReference>
<dbReference type="InterPro" id="IPR037883">
    <property type="entry name" value="Knr4/Smi1-like_sf"/>
</dbReference>
<dbReference type="Proteomes" id="UP001320702">
    <property type="component" value="Unassembled WGS sequence"/>
</dbReference>
<accession>A0ABT2KE12</accession>
<name>A0ABT2KE12_9RHOB</name>
<dbReference type="EMBL" id="JANAVZ010000019">
    <property type="protein sequence ID" value="MCT4334786.1"/>
    <property type="molecule type" value="Genomic_DNA"/>
</dbReference>
<sequence>MSTLKKLAENAVVVEKDCFNEYAKGARSAYIAGPVSNSLIEAAESELGVTFPGEYRSFLSRYGAMVAEGFELSGITPHETDEPPFFLDVVAATKAADQLPGEAYVVLSYDGMGVTFMLDTTGAGQIKIIARGPGVEDLEVA</sequence>
<dbReference type="SMART" id="SM00860">
    <property type="entry name" value="SMI1_KNR4"/>
    <property type="match status" value="1"/>
</dbReference>
<keyword evidence="3" id="KW-1185">Reference proteome</keyword>
<evidence type="ECO:0000313" key="2">
    <source>
        <dbReference type="EMBL" id="MCT4334786.1"/>
    </source>
</evidence>